<accession>A0A1G9HNC1</accession>
<dbReference type="RefSeq" id="WP_143010975.1">
    <property type="nucleotide sequence ID" value="NZ_FNGS01000001.1"/>
</dbReference>
<reference evidence="1 2" key="1">
    <citation type="submission" date="2016-10" db="EMBL/GenBank/DDBJ databases">
        <authorList>
            <person name="de Groot N.N."/>
        </authorList>
    </citation>
    <scope>NUCLEOTIDE SEQUENCE [LARGE SCALE GENOMIC DNA]</scope>
    <source>
        <strain evidence="1 2">DSM 21668</strain>
    </source>
</reference>
<name>A0A1G9HNC1_9BACT</name>
<keyword evidence="2" id="KW-1185">Reference proteome</keyword>
<dbReference type="OrthoDB" id="1259003at2"/>
<sequence length="161" mass="18272">MKLLCSILLMIVFSSQVSGQRRLELPFGLAFGMSPEQVTEAMKKLDIEEEPAMLAEYRFFSHVPVGHRFATVNAIFNEKTLVLESLIEAFEESDDPLLEYDSMRVEAGAKYGKSTTRKRLDRETFSAQEDWQFDDGVLTLSLAKSGVSLIFDKALPKKKKR</sequence>
<dbReference type="AlphaFoldDB" id="A0A1G9HNC1"/>
<protein>
    <submittedName>
        <fullName evidence="1">Uncharacterized protein</fullName>
    </submittedName>
</protein>
<organism evidence="1 2">
    <name type="scientific">Siphonobacter aquaeclarae</name>
    <dbReference type="NCBI Taxonomy" id="563176"/>
    <lineage>
        <taxon>Bacteria</taxon>
        <taxon>Pseudomonadati</taxon>
        <taxon>Bacteroidota</taxon>
        <taxon>Cytophagia</taxon>
        <taxon>Cytophagales</taxon>
        <taxon>Cytophagaceae</taxon>
        <taxon>Siphonobacter</taxon>
    </lineage>
</organism>
<gene>
    <name evidence="1" type="ORF">SAMN04488090_0136</name>
</gene>
<proteinExistence type="predicted"/>
<dbReference type="EMBL" id="FNGS01000001">
    <property type="protein sequence ID" value="SDL14487.1"/>
    <property type="molecule type" value="Genomic_DNA"/>
</dbReference>
<dbReference type="STRING" id="563176.SAMN04488090_0136"/>
<evidence type="ECO:0000313" key="1">
    <source>
        <dbReference type="EMBL" id="SDL14487.1"/>
    </source>
</evidence>
<dbReference type="Proteomes" id="UP000198901">
    <property type="component" value="Unassembled WGS sequence"/>
</dbReference>
<evidence type="ECO:0000313" key="2">
    <source>
        <dbReference type="Proteomes" id="UP000198901"/>
    </source>
</evidence>